<reference evidence="1 2" key="1">
    <citation type="journal article" date="2013" name="Nat. Genet.">
        <title>The high-quality draft genome of peach (Prunus persica) identifies unique patterns of genetic diversity, domestication and genome evolution.</title>
        <authorList>
            <consortium name="International Peach Genome Initiative"/>
            <person name="Verde I."/>
            <person name="Abbott A.G."/>
            <person name="Scalabrin S."/>
            <person name="Jung S."/>
            <person name="Shu S."/>
            <person name="Marroni F."/>
            <person name="Zhebentyayeva T."/>
            <person name="Dettori M.T."/>
            <person name="Grimwood J."/>
            <person name="Cattonaro F."/>
            <person name="Zuccolo A."/>
            <person name="Rossini L."/>
            <person name="Jenkins J."/>
            <person name="Vendramin E."/>
            <person name="Meisel L.A."/>
            <person name="Decroocq V."/>
            <person name="Sosinski B."/>
            <person name="Prochnik S."/>
            <person name="Mitros T."/>
            <person name="Policriti A."/>
            <person name="Cipriani G."/>
            <person name="Dondini L."/>
            <person name="Ficklin S."/>
            <person name="Goodstein D.M."/>
            <person name="Xuan P."/>
            <person name="Del Fabbro C."/>
            <person name="Aramini V."/>
            <person name="Copetti D."/>
            <person name="Gonzalez S."/>
            <person name="Horner D.S."/>
            <person name="Falchi R."/>
            <person name="Lucas S."/>
            <person name="Mica E."/>
            <person name="Maldonado J."/>
            <person name="Lazzari B."/>
            <person name="Bielenberg D."/>
            <person name="Pirona R."/>
            <person name="Miculan M."/>
            <person name="Barakat A."/>
            <person name="Testolin R."/>
            <person name="Stella A."/>
            <person name="Tartarini S."/>
            <person name="Tonutti P."/>
            <person name="Arus P."/>
            <person name="Orellana A."/>
            <person name="Wells C."/>
            <person name="Main D."/>
            <person name="Vizzotto G."/>
            <person name="Silva H."/>
            <person name="Salamini F."/>
            <person name="Schmutz J."/>
            <person name="Morgante M."/>
            <person name="Rokhsar D.S."/>
        </authorList>
    </citation>
    <scope>NUCLEOTIDE SEQUENCE [LARGE SCALE GENOMIC DNA]</scope>
    <source>
        <strain evidence="2">cv. Nemared</strain>
    </source>
</reference>
<dbReference type="Gramene" id="ONI27941">
    <property type="protein sequence ID" value="ONI27941"/>
    <property type="gene ID" value="PRUPE_1G112500"/>
</dbReference>
<dbReference type="EMBL" id="CM007651">
    <property type="protein sequence ID" value="ONI27941.1"/>
    <property type="molecule type" value="Genomic_DNA"/>
</dbReference>
<organism evidence="1 2">
    <name type="scientific">Prunus persica</name>
    <name type="common">Peach</name>
    <name type="synonym">Amygdalus persica</name>
    <dbReference type="NCBI Taxonomy" id="3760"/>
    <lineage>
        <taxon>Eukaryota</taxon>
        <taxon>Viridiplantae</taxon>
        <taxon>Streptophyta</taxon>
        <taxon>Embryophyta</taxon>
        <taxon>Tracheophyta</taxon>
        <taxon>Spermatophyta</taxon>
        <taxon>Magnoliopsida</taxon>
        <taxon>eudicotyledons</taxon>
        <taxon>Gunneridae</taxon>
        <taxon>Pentapetalae</taxon>
        <taxon>rosids</taxon>
        <taxon>fabids</taxon>
        <taxon>Rosales</taxon>
        <taxon>Rosaceae</taxon>
        <taxon>Amygdaloideae</taxon>
        <taxon>Amygdaleae</taxon>
        <taxon>Prunus</taxon>
    </lineage>
</organism>
<evidence type="ECO:0000313" key="2">
    <source>
        <dbReference type="Proteomes" id="UP000006882"/>
    </source>
</evidence>
<dbReference type="AlphaFoldDB" id="A0A251QVS3"/>
<gene>
    <name evidence="1" type="ORF">PRUPE_1G112500</name>
</gene>
<dbReference type="Proteomes" id="UP000006882">
    <property type="component" value="Chromosome G1"/>
</dbReference>
<sequence>MKPTIANFHKTQGPVCNKHYLNSSLVHAIKFHLGQGNADCVCVCGPPCVIIEKE</sequence>
<accession>A0A251QVS3</accession>
<proteinExistence type="predicted"/>
<protein>
    <submittedName>
        <fullName evidence="1">Uncharacterized protein</fullName>
    </submittedName>
</protein>
<name>A0A251QVS3_PRUPE</name>
<keyword evidence="2" id="KW-1185">Reference proteome</keyword>
<evidence type="ECO:0000313" key="1">
    <source>
        <dbReference type="EMBL" id="ONI27941.1"/>
    </source>
</evidence>